<evidence type="ECO:0000313" key="4">
    <source>
        <dbReference type="Proteomes" id="UP000182306"/>
    </source>
</evidence>
<dbReference type="Proteomes" id="UP000182306">
    <property type="component" value="Chromosome"/>
</dbReference>
<keyword evidence="2 3" id="KW-0560">Oxidoreductase</keyword>
<evidence type="ECO:0000256" key="2">
    <source>
        <dbReference type="ARBA" id="ARBA00023002"/>
    </source>
</evidence>
<dbReference type="PANTHER" id="PTHR24321:SF11">
    <property type="entry name" value="BLR0893 PROTEIN"/>
    <property type="match status" value="1"/>
</dbReference>
<dbReference type="EMBL" id="CP013107">
    <property type="protein sequence ID" value="APG89619.1"/>
    <property type="molecule type" value="Genomic_DNA"/>
</dbReference>
<dbReference type="STRING" id="194963.SAMCFNEI73_Ch0287"/>
<dbReference type="NCBIfam" id="NF005681">
    <property type="entry name" value="PRK07478.1"/>
    <property type="match status" value="1"/>
</dbReference>
<dbReference type="CDD" id="cd05233">
    <property type="entry name" value="SDR_c"/>
    <property type="match status" value="1"/>
</dbReference>
<dbReference type="SUPFAM" id="SSF51735">
    <property type="entry name" value="NAD(P)-binding Rossmann-fold domains"/>
    <property type="match status" value="1"/>
</dbReference>
<dbReference type="FunFam" id="3.40.50.720:FF:000084">
    <property type="entry name" value="Short-chain dehydrogenase reductase"/>
    <property type="match status" value="1"/>
</dbReference>
<dbReference type="Pfam" id="PF13561">
    <property type="entry name" value="adh_short_C2"/>
    <property type="match status" value="1"/>
</dbReference>
<organism evidence="3 4">
    <name type="scientific">Sinorhizobium americanum</name>
    <dbReference type="NCBI Taxonomy" id="194963"/>
    <lineage>
        <taxon>Bacteria</taxon>
        <taxon>Pseudomonadati</taxon>
        <taxon>Pseudomonadota</taxon>
        <taxon>Alphaproteobacteria</taxon>
        <taxon>Hyphomicrobiales</taxon>
        <taxon>Rhizobiaceae</taxon>
        <taxon>Sinorhizobium/Ensifer group</taxon>
        <taxon>Sinorhizobium</taxon>
    </lineage>
</organism>
<accession>A0A1L3LHP2</accession>
<evidence type="ECO:0000313" key="3">
    <source>
        <dbReference type="EMBL" id="APG89619.1"/>
    </source>
</evidence>
<dbReference type="InterPro" id="IPR002347">
    <property type="entry name" value="SDR_fam"/>
</dbReference>
<dbReference type="GO" id="GO:0004316">
    <property type="term" value="F:3-oxoacyl-[acyl-carrier-protein] reductase (NADPH) activity"/>
    <property type="evidence" value="ECO:0007669"/>
    <property type="project" value="UniProtKB-EC"/>
</dbReference>
<dbReference type="PRINTS" id="PR00081">
    <property type="entry name" value="GDHRDH"/>
</dbReference>
<proteinExistence type="inferred from homology"/>
<keyword evidence="4" id="KW-1185">Reference proteome</keyword>
<dbReference type="KEGG" id="same:SAMCFNEI73_Ch0287"/>
<sequence>MAATAASWNLPCVDNNGEEDEMLRLAGKVAIVTGASSGIGRAAASLFAREGAKVVIAARRAEALEQLVEEIAQEGGEAAMLAGDLRDEGLNEALVDLALCRFGGLDVAFNNAGALGAMGEVSSLSVEGWRETLDTNLTSAFLAAKHQAPAMIARGGGSLVFTSSFVGHTAGFPGMAAYAASKAGLIGLVQSLAVEFGARGVRVNALLPGGTDTPSNAANLPGAPPETRGFVEGLHALKRMARPAEIAEAALYLASDGASFVTGAALLVDGGVSISRT</sequence>
<name>A0A1L3LHP2_9HYPH</name>
<comment type="similarity">
    <text evidence="1">Belongs to the short-chain dehydrogenases/reductases (SDR) family.</text>
</comment>
<protein>
    <submittedName>
        <fullName evidence="3">2,5-dichloro-2,5-cyclohexadiene-1,4-diol dehydrogenase</fullName>
        <ecNumber evidence="3">1.1.1.100</ecNumber>
    </submittedName>
</protein>
<dbReference type="AlphaFoldDB" id="A0A1L3LHP2"/>
<dbReference type="PRINTS" id="PR00080">
    <property type="entry name" value="SDRFAMILY"/>
</dbReference>
<reference evidence="3 4" key="1">
    <citation type="submission" date="2015-10" db="EMBL/GenBank/DDBJ databases">
        <title>Genomic differences between typical nodule nitrogen-fixing rhizobial strains and those coming from bean seeds.</title>
        <authorList>
            <person name="Peralta H."/>
            <person name="Aguilar-Vera A."/>
            <person name="Diaz R."/>
            <person name="Mora Y."/>
            <person name="Martinez-Batallar G."/>
            <person name="Salazar E."/>
            <person name="Vargas-Lagunas C."/>
            <person name="Encarnacion S."/>
            <person name="Girard L."/>
            <person name="Mora J."/>
        </authorList>
    </citation>
    <scope>NUCLEOTIDE SEQUENCE [LARGE SCALE GENOMIC DNA]</scope>
    <source>
        <strain evidence="3 4">CFNEI 73</strain>
    </source>
</reference>
<evidence type="ECO:0000256" key="1">
    <source>
        <dbReference type="ARBA" id="ARBA00006484"/>
    </source>
</evidence>
<dbReference type="NCBIfam" id="NF005559">
    <property type="entry name" value="PRK07231.1"/>
    <property type="match status" value="1"/>
</dbReference>
<dbReference type="PANTHER" id="PTHR24321">
    <property type="entry name" value="DEHYDROGENASES, SHORT CHAIN"/>
    <property type="match status" value="1"/>
</dbReference>
<dbReference type="InterPro" id="IPR036291">
    <property type="entry name" value="NAD(P)-bd_dom_sf"/>
</dbReference>
<gene>
    <name evidence="3" type="primary">linC</name>
    <name evidence="3" type="ORF">SAMCFNEI73_Ch0287</name>
</gene>
<dbReference type="Gene3D" id="3.40.50.720">
    <property type="entry name" value="NAD(P)-binding Rossmann-like Domain"/>
    <property type="match status" value="1"/>
</dbReference>
<dbReference type="EC" id="1.1.1.100" evidence="3"/>